<evidence type="ECO:0000313" key="8">
    <source>
        <dbReference type="Proteomes" id="UP000032431"/>
    </source>
</evidence>
<keyword evidence="4 5" id="KW-0411">Iron-sulfur</keyword>
<dbReference type="GO" id="GO:0046872">
    <property type="term" value="F:metal ion binding"/>
    <property type="evidence" value="ECO:0007669"/>
    <property type="project" value="UniProtKB-KW"/>
</dbReference>
<dbReference type="GO" id="GO:0051536">
    <property type="term" value="F:iron-sulfur cluster binding"/>
    <property type="evidence" value="ECO:0007669"/>
    <property type="project" value="UniProtKB-KW"/>
</dbReference>
<evidence type="ECO:0000256" key="2">
    <source>
        <dbReference type="ARBA" id="ARBA00022723"/>
    </source>
</evidence>
<feature type="binding site" evidence="5">
    <location>
        <position position="64"/>
    </location>
    <ligand>
        <name>[4Fe-4S] cluster</name>
        <dbReference type="ChEBI" id="CHEBI:49883"/>
        <note>4Fe-4S-S-AdoMet</note>
    </ligand>
</feature>
<dbReference type="InterPro" id="IPR007197">
    <property type="entry name" value="rSAM"/>
</dbReference>
<feature type="domain" description="Radical SAM core" evidence="6">
    <location>
        <begin position="55"/>
        <end position="179"/>
    </location>
</feature>
<dbReference type="SFLD" id="SFLDS00029">
    <property type="entry name" value="Radical_SAM"/>
    <property type="match status" value="1"/>
</dbReference>
<dbReference type="HOGENOM" id="CLU_062674_0_1_9"/>
<feature type="binding site" evidence="5">
    <location>
        <position position="60"/>
    </location>
    <ligand>
        <name>[4Fe-4S] cluster</name>
        <dbReference type="ChEBI" id="CHEBI:49883"/>
        <note>4Fe-4S-S-AdoMet</note>
    </ligand>
</feature>
<dbReference type="Proteomes" id="UP000032431">
    <property type="component" value="Chromosome I"/>
</dbReference>
<accession>A0A078KPL4</accession>
<dbReference type="SFLD" id="SFLDG01099">
    <property type="entry name" value="Uncharacterised_Radical_SAM_Su"/>
    <property type="match status" value="1"/>
</dbReference>
<keyword evidence="3 5" id="KW-0408">Iron</keyword>
<organism evidence="7 8">
    <name type="scientific">[Clostridium] cellulosi</name>
    <dbReference type="NCBI Taxonomy" id="29343"/>
    <lineage>
        <taxon>Bacteria</taxon>
        <taxon>Bacillati</taxon>
        <taxon>Bacillota</taxon>
        <taxon>Clostridia</taxon>
        <taxon>Eubacteriales</taxon>
        <taxon>Oscillospiraceae</taxon>
        <taxon>Oscillospiraceae incertae sedis</taxon>
    </lineage>
</organism>
<reference evidence="8" key="1">
    <citation type="submission" date="2014-07" db="EMBL/GenBank/DDBJ databases">
        <authorList>
            <person name="Wibberg D."/>
        </authorList>
    </citation>
    <scope>NUCLEOTIDE SEQUENCE [LARGE SCALE GENOMIC DNA]</scope>
    <source>
        <strain evidence="8">DG5</strain>
    </source>
</reference>
<evidence type="ECO:0000256" key="1">
    <source>
        <dbReference type="ARBA" id="ARBA00022691"/>
    </source>
</evidence>
<gene>
    <name evidence="7" type="ORF">CCDG5_1348</name>
</gene>
<dbReference type="PANTHER" id="PTHR43075">
    <property type="entry name" value="FORMATE LYASE ACTIVATING ENZYME, PUTATIVE (AFU_ORTHOLOGUE AFUA_2G15630)-RELATED"/>
    <property type="match status" value="1"/>
</dbReference>
<dbReference type="InterPro" id="IPR040085">
    <property type="entry name" value="MJ0674-like"/>
</dbReference>
<dbReference type="GO" id="GO:0003824">
    <property type="term" value="F:catalytic activity"/>
    <property type="evidence" value="ECO:0007669"/>
    <property type="project" value="InterPro"/>
</dbReference>
<dbReference type="CDD" id="cd01335">
    <property type="entry name" value="Radical_SAM"/>
    <property type="match status" value="1"/>
</dbReference>
<keyword evidence="2 5" id="KW-0479">Metal-binding</keyword>
<dbReference type="PIRSF" id="PIRSF004869">
    <property type="entry name" value="PflX_prd"/>
    <property type="match status" value="1"/>
</dbReference>
<dbReference type="InterPro" id="IPR058240">
    <property type="entry name" value="rSAM_sf"/>
</dbReference>
<dbReference type="EMBL" id="LM995447">
    <property type="protein sequence ID" value="CDZ24462.1"/>
    <property type="molecule type" value="Genomic_DNA"/>
</dbReference>
<dbReference type="STRING" id="29343.CCDG5_1348"/>
<comment type="cofactor">
    <cofactor evidence="5">
        <name>[4Fe-4S] cluster</name>
        <dbReference type="ChEBI" id="CHEBI:49883"/>
    </cofactor>
    <text evidence="5">Binds 1 [4Fe-4S] cluster. The cluster is coordinated with 3 cysteines and an exchangeable S-adenosyl-L-methionine.</text>
</comment>
<dbReference type="InterPro" id="IPR013785">
    <property type="entry name" value="Aldolase_TIM"/>
</dbReference>
<evidence type="ECO:0000256" key="3">
    <source>
        <dbReference type="ARBA" id="ARBA00023004"/>
    </source>
</evidence>
<dbReference type="Gene3D" id="3.20.20.70">
    <property type="entry name" value="Aldolase class I"/>
    <property type="match status" value="1"/>
</dbReference>
<dbReference type="KEGG" id="ccel:CCDG5_1348"/>
<evidence type="ECO:0000313" key="7">
    <source>
        <dbReference type="EMBL" id="CDZ24462.1"/>
    </source>
</evidence>
<dbReference type="Pfam" id="PF04055">
    <property type="entry name" value="Radical_SAM"/>
    <property type="match status" value="1"/>
</dbReference>
<dbReference type="AlphaFoldDB" id="A0A078KPL4"/>
<sequence length="297" mass="33063">MLTVNACNLCPRLCGVDRAVKLGYCGCSDKVKVARAALHFWEEPCISGTNGSGTVFFSGCTLRCCYCQNYEISSKCFGKEISVLRLAEIFLELQAKGAHNINLVTGTQYIPQILLALDKVRSSLKIPVVYNCGGYERIETVKALKGYVDIFLPDLKYFSSELSRKYSGAADYFEVASKAVAQMIEQTGGLEFDRQGIMQKGVIIRHLVIPGARKDSIKILNWINDNLPKGKFLLSLMSQYTPIKPASKYRELGRRITSLEYNSVVDEAIRLGLTDGFMQEKSSAKEEYTPPFDLEGV</sequence>
<keyword evidence="8" id="KW-1185">Reference proteome</keyword>
<evidence type="ECO:0000259" key="6">
    <source>
        <dbReference type="Pfam" id="PF04055"/>
    </source>
</evidence>
<feature type="binding site" evidence="5">
    <location>
        <position position="67"/>
    </location>
    <ligand>
        <name>[4Fe-4S] cluster</name>
        <dbReference type="ChEBI" id="CHEBI:49883"/>
        <note>4Fe-4S-S-AdoMet</note>
    </ligand>
</feature>
<protein>
    <submittedName>
        <fullName evidence="7">Radical SAM protein</fullName>
    </submittedName>
</protein>
<dbReference type="OrthoDB" id="9781783at2"/>
<evidence type="ECO:0000256" key="5">
    <source>
        <dbReference type="PIRSR" id="PIRSR004869-50"/>
    </source>
</evidence>
<dbReference type="InterPro" id="IPR016431">
    <property type="entry name" value="Pyrv-formate_lyase-activ_prd"/>
</dbReference>
<evidence type="ECO:0000256" key="4">
    <source>
        <dbReference type="ARBA" id="ARBA00023014"/>
    </source>
</evidence>
<dbReference type="PANTHER" id="PTHR43075:SF1">
    <property type="entry name" value="FORMATE LYASE ACTIVATING ENZYME, PUTATIVE (AFU_ORTHOLOGUE AFUA_2G15630)-RELATED"/>
    <property type="match status" value="1"/>
</dbReference>
<proteinExistence type="predicted"/>
<dbReference type="SUPFAM" id="SSF102114">
    <property type="entry name" value="Radical SAM enzymes"/>
    <property type="match status" value="1"/>
</dbReference>
<keyword evidence="1 5" id="KW-0949">S-adenosyl-L-methionine</keyword>
<dbReference type="PATRIC" id="fig|29343.3.peg.1419"/>
<name>A0A078KPL4_9FIRM</name>